<dbReference type="AlphaFoldDB" id="A0A7C0YDT0"/>
<accession>A0A7C0YDT0</accession>
<dbReference type="InterPro" id="IPR003692">
    <property type="entry name" value="Hydantoinase_B"/>
</dbReference>
<reference evidence="3" key="1">
    <citation type="journal article" date="2020" name="mSystems">
        <title>Genome- and Community-Level Interaction Insights into Carbon Utilization and Element Cycling Functions of Hydrothermarchaeota in Hydrothermal Sediment.</title>
        <authorList>
            <person name="Zhou Z."/>
            <person name="Liu Y."/>
            <person name="Xu W."/>
            <person name="Pan J."/>
            <person name="Luo Z.H."/>
            <person name="Li M."/>
        </authorList>
    </citation>
    <scope>NUCLEOTIDE SEQUENCE [LARGE SCALE GENOMIC DNA]</scope>
    <source>
        <strain evidence="3">HyVt-115</strain>
    </source>
</reference>
<feature type="domain" description="Hydantoinase B/oxoprolinase" evidence="2">
    <location>
        <begin position="5"/>
        <end position="519"/>
    </location>
</feature>
<dbReference type="EMBL" id="DQWS01000184">
    <property type="protein sequence ID" value="HDD53399.1"/>
    <property type="molecule type" value="Genomic_DNA"/>
</dbReference>
<dbReference type="InterPro" id="IPR045079">
    <property type="entry name" value="Oxoprolinase-like"/>
</dbReference>
<evidence type="ECO:0000256" key="1">
    <source>
        <dbReference type="SAM" id="MobiDB-lite"/>
    </source>
</evidence>
<evidence type="ECO:0000313" key="3">
    <source>
        <dbReference type="EMBL" id="HDD53399.1"/>
    </source>
</evidence>
<feature type="compositionally biased region" description="Gly residues" evidence="1">
    <location>
        <begin position="512"/>
        <end position="521"/>
    </location>
</feature>
<proteinExistence type="predicted"/>
<dbReference type="Proteomes" id="UP000885690">
    <property type="component" value="Unassembled WGS sequence"/>
</dbReference>
<organism evidence="3">
    <name type="scientific">Thermosulfidibacter takaii</name>
    <dbReference type="NCBI Taxonomy" id="412593"/>
    <lineage>
        <taxon>Bacteria</taxon>
        <taxon>Pseudomonadati</taxon>
        <taxon>Thermosulfidibacterota</taxon>
        <taxon>Thermosulfidibacteria</taxon>
        <taxon>Thermosulfidibacterales</taxon>
        <taxon>Thermosulfidibacteraceae</taxon>
    </lineage>
</organism>
<name>A0A7C0YDT0_9BACT</name>
<dbReference type="GO" id="GO:0005829">
    <property type="term" value="C:cytosol"/>
    <property type="evidence" value="ECO:0007669"/>
    <property type="project" value="TreeGrafter"/>
</dbReference>
<dbReference type="GO" id="GO:0006749">
    <property type="term" value="P:glutathione metabolic process"/>
    <property type="evidence" value="ECO:0007669"/>
    <property type="project" value="TreeGrafter"/>
</dbReference>
<dbReference type="Pfam" id="PF02538">
    <property type="entry name" value="Hydantoinase_B"/>
    <property type="match status" value="1"/>
</dbReference>
<feature type="region of interest" description="Disordered" evidence="1">
    <location>
        <begin position="501"/>
        <end position="521"/>
    </location>
</feature>
<sequence>MKASPILLEVFKNRLSSIAEEMGVTLQRTSFSPNIKERRDYSCAIFDARGDLVAQAAHIPVHLGSMPLSVKAALEISMDEGDMVMLNDPFKGGTHLPDITLVAPVFIDGEGPYFYVANRAHHADVGGMSAGSMPLSTSIFQEGIIVPPMKLVEKGKVDDKVLSFILANVRTPQEREGDFSAQIMANITGIRRLQELVNRQGLEEVSFYCRELMAYTERITRETIRAIPNGTYSFRDFMEDDGIEPSPIPIEVTLTIEDDQALLDFSASSPQVRGSINSVYAITLSSVLYAFRCLMEEEVPVNAGLLKPIKVITAQGTIVDAKFPAAVAGGNVETSQRIVDVVLGALSSALPEKIPAASQGTMNNLAMGGFHPHTGQPFAYYETLGGGTGAWSKGPGASAIHSHMTNTLNTPIEALEYAYPIKVTCYSIRRGSGGRGRHNGGEGLIREIEALTEMEVTVLSERRKIPPYGLMGGEPGAPGKNLIFRAKGGVVEMPGKFHDRLHPGDRIRIETPGGGGWGKAE</sequence>
<dbReference type="PANTHER" id="PTHR11365">
    <property type="entry name" value="5-OXOPROLINASE RELATED"/>
    <property type="match status" value="1"/>
</dbReference>
<protein>
    <submittedName>
        <fullName evidence="3">Hydantoinase B/oxoprolinase family protein</fullName>
    </submittedName>
</protein>
<dbReference type="GO" id="GO:0017168">
    <property type="term" value="F:5-oxoprolinase (ATP-hydrolyzing) activity"/>
    <property type="evidence" value="ECO:0007669"/>
    <property type="project" value="TreeGrafter"/>
</dbReference>
<dbReference type="PANTHER" id="PTHR11365:SF23">
    <property type="entry name" value="HYPOTHETICAL 5-OXOPROLINASE (EUROFUNG)-RELATED"/>
    <property type="match status" value="1"/>
</dbReference>
<comment type="caution">
    <text evidence="3">The sequence shown here is derived from an EMBL/GenBank/DDBJ whole genome shotgun (WGS) entry which is preliminary data.</text>
</comment>
<gene>
    <name evidence="3" type="ORF">ENF32_04960</name>
</gene>
<evidence type="ECO:0000259" key="2">
    <source>
        <dbReference type="Pfam" id="PF02538"/>
    </source>
</evidence>